<dbReference type="Pfam" id="PF04860">
    <property type="entry name" value="Phage_portal"/>
    <property type="match status" value="1"/>
</dbReference>
<keyword evidence="2" id="KW-1185">Reference proteome</keyword>
<sequence length="397" mass="45540">MGFFDFLFKPKEKDLQAVSMGQLLKMLNFESPYFFNRKHSSVYESDLIRSAIHAKAKHTAKLKPLIIGDINKELGLILSTKPNPFQSTYDFLYRLRTLYETDTCVFILPLYRDVEQTVINGLYPLKASMSEIVEYEGALYLRYTFANGQKAAIEYDRVGVIMKMNYASELFGDTNQALDSTLNLIDMQNQAINQSIKSSAAIRFIAALSQPLHEDDLKKERENFSMKNLSAENDTGVMIIDGKYKDVKQLESKQFVIETAQMEYIKNSIFSYFGVNQKILQNDFDENVWNSFYEGEIETFAIQCSLAINNMIFTLSDIKKGSNLYFQSNRLQYASNKTKYEVTSGLFDRGIYGVDDVAEAWGLPITGNNKKYIRKEYAEIGEDGAIKYDRKESEVTK</sequence>
<organism evidence="1 2">
    <name type="scientific">Erysipelothrix larvae</name>
    <dbReference type="NCBI Taxonomy" id="1514105"/>
    <lineage>
        <taxon>Bacteria</taxon>
        <taxon>Bacillati</taxon>
        <taxon>Bacillota</taxon>
        <taxon>Erysipelotrichia</taxon>
        <taxon>Erysipelotrichales</taxon>
        <taxon>Erysipelotrichaceae</taxon>
        <taxon>Erysipelothrix</taxon>
    </lineage>
</organism>
<dbReference type="RefSeq" id="WP_067633703.1">
    <property type="nucleotide sequence ID" value="NZ_CP013213.1"/>
</dbReference>
<accession>A0A0X8H1B8</accession>
<dbReference type="KEGG" id="erl:AOC36_09570"/>
<evidence type="ECO:0000313" key="2">
    <source>
        <dbReference type="Proteomes" id="UP000063781"/>
    </source>
</evidence>
<proteinExistence type="predicted"/>
<dbReference type="AlphaFoldDB" id="A0A0X8H1B8"/>
<evidence type="ECO:0008006" key="3">
    <source>
        <dbReference type="Google" id="ProtNLM"/>
    </source>
</evidence>
<evidence type="ECO:0000313" key="1">
    <source>
        <dbReference type="EMBL" id="AMC94221.1"/>
    </source>
</evidence>
<dbReference type="InterPro" id="IPR006944">
    <property type="entry name" value="Phage/GTA_portal"/>
</dbReference>
<name>A0A0X8H1B8_9FIRM</name>
<dbReference type="EMBL" id="CP013213">
    <property type="protein sequence ID" value="AMC94221.1"/>
    <property type="molecule type" value="Genomic_DNA"/>
</dbReference>
<protein>
    <recommendedName>
        <fullName evidence="3">Portal protein</fullName>
    </recommendedName>
</protein>
<dbReference type="OrthoDB" id="9765386at2"/>
<gene>
    <name evidence="1" type="ORF">AOC36_09570</name>
</gene>
<dbReference type="STRING" id="1514105.AOC36_09570"/>
<reference evidence="1 2" key="1">
    <citation type="submission" date="2015-10" db="EMBL/GenBank/DDBJ databases">
        <title>Erysipelothrix larvae sp. LV19 isolated from the larval gut of the rhinoceros beetle, Trypoxylus dichotomus.</title>
        <authorList>
            <person name="Lim S."/>
            <person name="Kim B.-C."/>
        </authorList>
    </citation>
    <scope>NUCLEOTIDE SEQUENCE [LARGE SCALE GENOMIC DNA]</scope>
    <source>
        <strain evidence="1 2">LV19</strain>
    </source>
</reference>
<dbReference type="Proteomes" id="UP000063781">
    <property type="component" value="Chromosome"/>
</dbReference>